<dbReference type="EMBL" id="JYDT01000226">
    <property type="protein sequence ID" value="KRY81462.1"/>
    <property type="molecule type" value="Genomic_DNA"/>
</dbReference>
<accession>A0A0V1F5L6</accession>
<sequence length="75" mass="8741">MPRLCLKTLLPHVTKRTQVQIYHTVAVEFAIIQQLFRSKFDVILSCIIIEYCPALISTCELGLSLHQLRRDHHKL</sequence>
<gene>
    <name evidence="1" type="ORF">T4D_6636</name>
</gene>
<proteinExistence type="predicted"/>
<protein>
    <submittedName>
        <fullName evidence="1">Uncharacterized protein</fullName>
    </submittedName>
</protein>
<name>A0A0V1F5L6_TRIPS</name>
<keyword evidence="2" id="KW-1185">Reference proteome</keyword>
<comment type="caution">
    <text evidence="1">The sequence shown here is derived from an EMBL/GenBank/DDBJ whole genome shotgun (WGS) entry which is preliminary data.</text>
</comment>
<evidence type="ECO:0000313" key="1">
    <source>
        <dbReference type="EMBL" id="KRY81462.1"/>
    </source>
</evidence>
<organism evidence="1 2">
    <name type="scientific">Trichinella pseudospiralis</name>
    <name type="common">Parasitic roundworm</name>
    <dbReference type="NCBI Taxonomy" id="6337"/>
    <lineage>
        <taxon>Eukaryota</taxon>
        <taxon>Metazoa</taxon>
        <taxon>Ecdysozoa</taxon>
        <taxon>Nematoda</taxon>
        <taxon>Enoplea</taxon>
        <taxon>Dorylaimia</taxon>
        <taxon>Trichinellida</taxon>
        <taxon>Trichinellidae</taxon>
        <taxon>Trichinella</taxon>
    </lineage>
</organism>
<reference evidence="1 2" key="1">
    <citation type="submission" date="2015-01" db="EMBL/GenBank/DDBJ databases">
        <title>Evolution of Trichinella species and genotypes.</title>
        <authorList>
            <person name="Korhonen P.K."/>
            <person name="Edoardo P."/>
            <person name="Giuseppe L.R."/>
            <person name="Gasser R.B."/>
        </authorList>
    </citation>
    <scope>NUCLEOTIDE SEQUENCE [LARGE SCALE GENOMIC DNA]</scope>
    <source>
        <strain evidence="1">ISS470</strain>
    </source>
</reference>
<dbReference type="AlphaFoldDB" id="A0A0V1F5L6"/>
<dbReference type="Proteomes" id="UP000054995">
    <property type="component" value="Unassembled WGS sequence"/>
</dbReference>
<evidence type="ECO:0000313" key="2">
    <source>
        <dbReference type="Proteomes" id="UP000054995"/>
    </source>
</evidence>